<gene>
    <name evidence="2" type="ORF">PSON_ATCC_30995.1.T0050290</name>
</gene>
<dbReference type="Proteomes" id="UP000692954">
    <property type="component" value="Unassembled WGS sequence"/>
</dbReference>
<proteinExistence type="predicted"/>
<sequence>MHSGSFIANSPITELDDFRKEVRSKINGKLDQPKHILYQAKNSNLGQLQQILRQSISPKSPKNNGLHKSQNSSPQIHKSPGRLSFQRSSLDLSKPTQNILHPKKQLQDILPLNKIIELQRAIKNYNHPTNSSYFLELKKLAKVVLRETQG</sequence>
<reference evidence="2" key="1">
    <citation type="submission" date="2021-01" db="EMBL/GenBank/DDBJ databases">
        <authorList>
            <consortium name="Genoscope - CEA"/>
            <person name="William W."/>
        </authorList>
    </citation>
    <scope>NUCLEOTIDE SEQUENCE</scope>
</reference>
<evidence type="ECO:0000313" key="2">
    <source>
        <dbReference type="EMBL" id="CAD8050980.1"/>
    </source>
</evidence>
<accession>A0A8S1K678</accession>
<feature type="compositionally biased region" description="Polar residues" evidence="1">
    <location>
        <begin position="85"/>
        <end position="96"/>
    </location>
</feature>
<evidence type="ECO:0000256" key="1">
    <source>
        <dbReference type="SAM" id="MobiDB-lite"/>
    </source>
</evidence>
<dbReference type="EMBL" id="CAJJDN010000005">
    <property type="protein sequence ID" value="CAD8050980.1"/>
    <property type="molecule type" value="Genomic_DNA"/>
</dbReference>
<protein>
    <submittedName>
        <fullName evidence="2">Uncharacterized protein</fullName>
    </submittedName>
</protein>
<comment type="caution">
    <text evidence="2">The sequence shown here is derived from an EMBL/GenBank/DDBJ whole genome shotgun (WGS) entry which is preliminary data.</text>
</comment>
<keyword evidence="3" id="KW-1185">Reference proteome</keyword>
<evidence type="ECO:0000313" key="3">
    <source>
        <dbReference type="Proteomes" id="UP000692954"/>
    </source>
</evidence>
<dbReference type="OrthoDB" id="288237at2759"/>
<feature type="region of interest" description="Disordered" evidence="1">
    <location>
        <begin position="49"/>
        <end position="96"/>
    </location>
</feature>
<name>A0A8S1K678_9CILI</name>
<feature type="compositionally biased region" description="Polar residues" evidence="1">
    <location>
        <begin position="49"/>
        <end position="76"/>
    </location>
</feature>
<dbReference type="AlphaFoldDB" id="A0A8S1K678"/>
<organism evidence="2 3">
    <name type="scientific">Paramecium sonneborni</name>
    <dbReference type="NCBI Taxonomy" id="65129"/>
    <lineage>
        <taxon>Eukaryota</taxon>
        <taxon>Sar</taxon>
        <taxon>Alveolata</taxon>
        <taxon>Ciliophora</taxon>
        <taxon>Intramacronucleata</taxon>
        <taxon>Oligohymenophorea</taxon>
        <taxon>Peniculida</taxon>
        <taxon>Parameciidae</taxon>
        <taxon>Paramecium</taxon>
    </lineage>
</organism>